<dbReference type="InterPro" id="IPR012094">
    <property type="entry name" value="tRNA_Ile_lys_synt"/>
</dbReference>
<evidence type="ECO:0000256" key="4">
    <source>
        <dbReference type="ARBA" id="ARBA00022840"/>
    </source>
</evidence>
<dbReference type="HAMAP" id="MF_01161">
    <property type="entry name" value="tRNA_Ile_lys_synt"/>
    <property type="match status" value="1"/>
</dbReference>
<dbReference type="RefSeq" id="WP_011992491.1">
    <property type="nucleotide sequence ID" value="NC_009715.2"/>
</dbReference>
<dbReference type="Pfam" id="PF01171">
    <property type="entry name" value="ATP_bind_3"/>
    <property type="match status" value="1"/>
</dbReference>
<dbReference type="AlphaFoldDB" id="A7GZE7"/>
<dbReference type="NCBIfam" id="TIGR02432">
    <property type="entry name" value="lysidine_TilS_N"/>
    <property type="match status" value="1"/>
</dbReference>
<evidence type="ECO:0000256" key="3">
    <source>
        <dbReference type="ARBA" id="ARBA00022741"/>
    </source>
</evidence>
<keyword evidence="2 6" id="KW-0819">tRNA processing</keyword>
<comment type="similarity">
    <text evidence="6">Belongs to the tRNA(Ile)-lysidine synthase family.</text>
</comment>
<evidence type="ECO:0000313" key="9">
    <source>
        <dbReference type="Proteomes" id="UP000006380"/>
    </source>
</evidence>
<dbReference type="Proteomes" id="UP000006380">
    <property type="component" value="Chromosome"/>
</dbReference>
<evidence type="ECO:0000313" key="8">
    <source>
        <dbReference type="EMBL" id="EAU01273.1"/>
    </source>
</evidence>
<keyword evidence="4" id="KW-0067">ATP-binding</keyword>
<dbReference type="CDD" id="cd01992">
    <property type="entry name" value="TilS_N"/>
    <property type="match status" value="1"/>
</dbReference>
<accession>A7GZE7</accession>
<dbReference type="PANTHER" id="PTHR43033:SF1">
    <property type="entry name" value="TRNA(ILE)-LYSIDINE SYNTHASE-RELATED"/>
    <property type="match status" value="1"/>
</dbReference>
<proteinExistence type="inferred from homology"/>
<organism evidence="8 9">
    <name type="scientific">Campylobacter curvus (strain 525.92)</name>
    <dbReference type="NCBI Taxonomy" id="360105"/>
    <lineage>
        <taxon>Bacteria</taxon>
        <taxon>Pseudomonadati</taxon>
        <taxon>Campylobacterota</taxon>
        <taxon>Epsilonproteobacteria</taxon>
        <taxon>Campylobacterales</taxon>
        <taxon>Campylobacteraceae</taxon>
        <taxon>Campylobacter</taxon>
    </lineage>
</organism>
<comment type="caution">
    <text evidence="6">Lacks conserved residue(s) required for the propagation of feature annotation.</text>
</comment>
<reference evidence="8" key="1">
    <citation type="submission" date="2016-07" db="EMBL/GenBank/DDBJ databases">
        <title>Comparative genomics of the Campylobacter concisus group.</title>
        <authorList>
            <person name="Miller W.G."/>
            <person name="Yee E."/>
            <person name="Chapman M.H."/>
            <person name="Huynh S."/>
            <person name="Bono J.L."/>
            <person name="On S.L.W."/>
            <person name="StLeger J."/>
            <person name="Foster G."/>
            <person name="Parker C.T."/>
        </authorList>
    </citation>
    <scope>NUCLEOTIDE SEQUENCE</scope>
    <source>
        <strain evidence="8">525.92</strain>
    </source>
</reference>
<dbReference type="PANTHER" id="PTHR43033">
    <property type="entry name" value="TRNA(ILE)-LYSIDINE SYNTHASE-RELATED"/>
    <property type="match status" value="1"/>
</dbReference>
<dbReference type="STRING" id="360105.CCV52592_0255"/>
<gene>
    <name evidence="6 8" type="primary">tilS</name>
    <name evidence="8" type="ORF">CCV52592_0255</name>
</gene>
<evidence type="ECO:0000256" key="6">
    <source>
        <dbReference type="HAMAP-Rule" id="MF_01161"/>
    </source>
</evidence>
<dbReference type="EC" id="6.3.4.19" evidence="6"/>
<dbReference type="GO" id="GO:0032267">
    <property type="term" value="F:tRNA(Ile)-lysidine synthase activity"/>
    <property type="evidence" value="ECO:0007669"/>
    <property type="project" value="UniProtKB-EC"/>
</dbReference>
<dbReference type="Gene3D" id="3.40.50.620">
    <property type="entry name" value="HUPs"/>
    <property type="match status" value="1"/>
</dbReference>
<comment type="catalytic activity">
    <reaction evidence="5 6">
        <text>cytidine(34) in tRNA(Ile2) + L-lysine + ATP = lysidine(34) in tRNA(Ile2) + AMP + diphosphate + H(+)</text>
        <dbReference type="Rhea" id="RHEA:43744"/>
        <dbReference type="Rhea" id="RHEA-COMP:10625"/>
        <dbReference type="Rhea" id="RHEA-COMP:10670"/>
        <dbReference type="ChEBI" id="CHEBI:15378"/>
        <dbReference type="ChEBI" id="CHEBI:30616"/>
        <dbReference type="ChEBI" id="CHEBI:32551"/>
        <dbReference type="ChEBI" id="CHEBI:33019"/>
        <dbReference type="ChEBI" id="CHEBI:82748"/>
        <dbReference type="ChEBI" id="CHEBI:83665"/>
        <dbReference type="ChEBI" id="CHEBI:456215"/>
        <dbReference type="EC" id="6.3.4.19"/>
    </reaction>
</comment>
<dbReference type="GO" id="GO:0005737">
    <property type="term" value="C:cytoplasm"/>
    <property type="evidence" value="ECO:0007669"/>
    <property type="project" value="UniProtKB-SubCell"/>
</dbReference>
<keyword evidence="3" id="KW-0547">Nucleotide-binding</keyword>
<sequence>MSEWIEAHLLEKLKGVKNLLAFSHGVDSTALFYILNDAGVGFDIAIVDYNERAQSKDEVASARALAAKFDKKCFTKSVNLSRSNFECTARKARYEFFAEICAKNGYKNLILAHQLDDRFEWFLMQLAKGAGLNELLGMSDFERRKDYDILRPLLKFKKSQLEAFLKERGLKYFIDETNFSHKFRRNFMRQNFSEPFLARFSNGVIKSFELLQSDAQTLRPSFTSAADKIYLVKKDESAMRGVDKVCKILGVLMSEAQRKECERCLEKGCVISGKVAVGANENFILVTPFVSASMDKNFKERCRVLRVPPINRGYLYSVNFDVGILRQNLI</sequence>
<dbReference type="KEGG" id="ccv:CCV52592_0255"/>
<keyword evidence="9" id="KW-1185">Reference proteome</keyword>
<dbReference type="SUPFAM" id="SSF52402">
    <property type="entry name" value="Adenine nucleotide alpha hydrolases-like"/>
    <property type="match status" value="1"/>
</dbReference>
<dbReference type="GO" id="GO:0005524">
    <property type="term" value="F:ATP binding"/>
    <property type="evidence" value="ECO:0007669"/>
    <property type="project" value="UniProtKB-KW"/>
</dbReference>
<protein>
    <recommendedName>
        <fullName evidence="6">tRNA(Ile)-lysidine synthase</fullName>
        <ecNumber evidence="6">6.3.4.19</ecNumber>
    </recommendedName>
    <alternativeName>
        <fullName evidence="6">tRNA(Ile)-2-lysyl-cytidine synthase</fullName>
    </alternativeName>
    <alternativeName>
        <fullName evidence="6">tRNA(Ile)-lysidine synthetase</fullName>
    </alternativeName>
</protein>
<dbReference type="InterPro" id="IPR012795">
    <property type="entry name" value="tRNA_Ile_lys_synt_N"/>
</dbReference>
<comment type="subcellular location">
    <subcellularLocation>
        <location evidence="6">Cytoplasm</location>
    </subcellularLocation>
</comment>
<evidence type="ECO:0000256" key="1">
    <source>
        <dbReference type="ARBA" id="ARBA00022598"/>
    </source>
</evidence>
<dbReference type="InterPro" id="IPR011063">
    <property type="entry name" value="TilS/TtcA_N"/>
</dbReference>
<evidence type="ECO:0000256" key="2">
    <source>
        <dbReference type="ARBA" id="ARBA00022694"/>
    </source>
</evidence>
<dbReference type="GO" id="GO:0006400">
    <property type="term" value="P:tRNA modification"/>
    <property type="evidence" value="ECO:0007669"/>
    <property type="project" value="UniProtKB-UniRule"/>
</dbReference>
<dbReference type="EMBL" id="CP000767">
    <property type="protein sequence ID" value="EAU01273.1"/>
    <property type="molecule type" value="Genomic_DNA"/>
</dbReference>
<dbReference type="InterPro" id="IPR014729">
    <property type="entry name" value="Rossmann-like_a/b/a_fold"/>
</dbReference>
<feature type="domain" description="tRNA(Ile)-lysidine/2-thiocytidine synthase N-terminal" evidence="7">
    <location>
        <begin position="18"/>
        <end position="191"/>
    </location>
</feature>
<evidence type="ECO:0000256" key="5">
    <source>
        <dbReference type="ARBA" id="ARBA00048539"/>
    </source>
</evidence>
<evidence type="ECO:0000259" key="7">
    <source>
        <dbReference type="Pfam" id="PF01171"/>
    </source>
</evidence>
<comment type="function">
    <text evidence="6">Ligates lysine onto the cytidine present at position 34 of the AUA codon-specific tRNA(Ile) that contains the anticodon CAU, in an ATP-dependent manner. Cytidine is converted to lysidine, thus changing the amino acid specificity of the tRNA from methionine to isoleucine.</text>
</comment>
<name>A7GZE7_CAMC5</name>
<keyword evidence="6" id="KW-0963">Cytoplasm</keyword>
<dbReference type="HOGENOM" id="CLU_053500_0_0_7"/>
<dbReference type="OrthoDB" id="5289653at2"/>
<keyword evidence="1 6" id="KW-0436">Ligase</keyword>